<evidence type="ECO:0000313" key="1">
    <source>
        <dbReference type="EMBL" id="RYR66943.1"/>
    </source>
</evidence>
<dbReference type="Proteomes" id="UP000289738">
    <property type="component" value="Chromosome A03"/>
</dbReference>
<comment type="caution">
    <text evidence="1">The sequence shown here is derived from an EMBL/GenBank/DDBJ whole genome shotgun (WGS) entry which is preliminary data.</text>
</comment>
<dbReference type="AlphaFoldDB" id="A0A445DUV2"/>
<dbReference type="EMBL" id="SDMP01000003">
    <property type="protein sequence ID" value="RYR66943.1"/>
    <property type="molecule type" value="Genomic_DNA"/>
</dbReference>
<evidence type="ECO:0000313" key="2">
    <source>
        <dbReference type="Proteomes" id="UP000289738"/>
    </source>
</evidence>
<gene>
    <name evidence="1" type="ORF">Ahy_A03g013143</name>
</gene>
<name>A0A445DUV2_ARAHY</name>
<sequence length="85" mass="9595">MDDLDESEIYDPSINSFSQVGSVIDHPFFMQSEIQGCLDVGDPNYECSICGACFWLLECVERDSTVNHLVFTICCSKGKIQLPYF</sequence>
<protein>
    <submittedName>
        <fullName evidence="1">Uncharacterized protein</fullName>
    </submittedName>
</protein>
<organism evidence="1 2">
    <name type="scientific">Arachis hypogaea</name>
    <name type="common">Peanut</name>
    <dbReference type="NCBI Taxonomy" id="3818"/>
    <lineage>
        <taxon>Eukaryota</taxon>
        <taxon>Viridiplantae</taxon>
        <taxon>Streptophyta</taxon>
        <taxon>Embryophyta</taxon>
        <taxon>Tracheophyta</taxon>
        <taxon>Spermatophyta</taxon>
        <taxon>Magnoliopsida</taxon>
        <taxon>eudicotyledons</taxon>
        <taxon>Gunneridae</taxon>
        <taxon>Pentapetalae</taxon>
        <taxon>rosids</taxon>
        <taxon>fabids</taxon>
        <taxon>Fabales</taxon>
        <taxon>Fabaceae</taxon>
        <taxon>Papilionoideae</taxon>
        <taxon>50 kb inversion clade</taxon>
        <taxon>dalbergioids sensu lato</taxon>
        <taxon>Dalbergieae</taxon>
        <taxon>Pterocarpus clade</taxon>
        <taxon>Arachis</taxon>
    </lineage>
</organism>
<accession>A0A445DUV2</accession>
<proteinExistence type="predicted"/>
<reference evidence="1 2" key="1">
    <citation type="submission" date="2019-01" db="EMBL/GenBank/DDBJ databases">
        <title>Sequencing of cultivated peanut Arachis hypogaea provides insights into genome evolution and oil improvement.</title>
        <authorList>
            <person name="Chen X."/>
        </authorList>
    </citation>
    <scope>NUCLEOTIDE SEQUENCE [LARGE SCALE GENOMIC DNA]</scope>
    <source>
        <strain evidence="2">cv. Fuhuasheng</strain>
        <tissue evidence="1">Leaves</tissue>
    </source>
</reference>
<keyword evidence="2" id="KW-1185">Reference proteome</keyword>